<evidence type="ECO:0000256" key="4">
    <source>
        <dbReference type="SAM" id="SignalP"/>
    </source>
</evidence>
<reference evidence="6 7" key="1">
    <citation type="journal article" date="2020" name="Genomics">
        <title>Complete, high-quality genomes from long-read metagenomic sequencing of two wolf lichen thalli reveals enigmatic genome architecture.</title>
        <authorList>
            <person name="McKenzie S.K."/>
            <person name="Walston R.F."/>
            <person name="Allen J.L."/>
        </authorList>
    </citation>
    <scope>NUCLEOTIDE SEQUENCE [LARGE SCALE GENOMIC DNA]</scope>
    <source>
        <strain evidence="6">WasteWater1</strain>
    </source>
</reference>
<dbReference type="GO" id="GO:0006370">
    <property type="term" value="P:7-methylguanosine mRNA capping"/>
    <property type="evidence" value="ECO:0007669"/>
    <property type="project" value="TreeGrafter"/>
</dbReference>
<feature type="domain" description="Tyrosine specific protein phosphatases" evidence="5">
    <location>
        <begin position="643"/>
        <end position="709"/>
    </location>
</feature>
<keyword evidence="1" id="KW-0378">Hydrolase</keyword>
<accession>A0A8H6CMK6</accession>
<dbReference type="PANTHER" id="PTHR10367:SF25">
    <property type="entry name" value="DUAL SPECIFICITY PHOSPHATASE CATALYTIC DOMAIN PROTEIN (AFU_ORTHOLOGUE AFUA_1G03540)"/>
    <property type="match status" value="1"/>
</dbReference>
<dbReference type="GO" id="GO:0004484">
    <property type="term" value="F:mRNA guanylyltransferase activity"/>
    <property type="evidence" value="ECO:0007669"/>
    <property type="project" value="TreeGrafter"/>
</dbReference>
<dbReference type="EMBL" id="JACCJB010000006">
    <property type="protein sequence ID" value="KAF6226165.1"/>
    <property type="molecule type" value="Genomic_DNA"/>
</dbReference>
<feature type="compositionally biased region" description="Polar residues" evidence="3">
    <location>
        <begin position="464"/>
        <end position="473"/>
    </location>
</feature>
<protein>
    <recommendedName>
        <fullName evidence="5">Tyrosine specific protein phosphatases domain-containing protein</fullName>
    </recommendedName>
</protein>
<proteinExistence type="predicted"/>
<evidence type="ECO:0000256" key="1">
    <source>
        <dbReference type="ARBA" id="ARBA00022801"/>
    </source>
</evidence>
<dbReference type="InterPro" id="IPR000387">
    <property type="entry name" value="Tyr_Pase_dom"/>
</dbReference>
<dbReference type="InterPro" id="IPR029058">
    <property type="entry name" value="AB_hydrolase_fold"/>
</dbReference>
<dbReference type="SMART" id="SM00195">
    <property type="entry name" value="DSPc"/>
    <property type="match status" value="1"/>
</dbReference>
<evidence type="ECO:0000313" key="7">
    <source>
        <dbReference type="Proteomes" id="UP000593566"/>
    </source>
</evidence>
<name>A0A8H6CMK6_9LECA</name>
<keyword evidence="2" id="KW-0904">Protein phosphatase</keyword>
<evidence type="ECO:0000256" key="2">
    <source>
        <dbReference type="ARBA" id="ARBA00022912"/>
    </source>
</evidence>
<organism evidence="6 7">
    <name type="scientific">Letharia lupina</name>
    <dbReference type="NCBI Taxonomy" id="560253"/>
    <lineage>
        <taxon>Eukaryota</taxon>
        <taxon>Fungi</taxon>
        <taxon>Dikarya</taxon>
        <taxon>Ascomycota</taxon>
        <taxon>Pezizomycotina</taxon>
        <taxon>Lecanoromycetes</taxon>
        <taxon>OSLEUM clade</taxon>
        <taxon>Lecanoromycetidae</taxon>
        <taxon>Lecanorales</taxon>
        <taxon>Lecanorineae</taxon>
        <taxon>Parmeliaceae</taxon>
        <taxon>Letharia</taxon>
    </lineage>
</organism>
<dbReference type="RefSeq" id="XP_037154718.1">
    <property type="nucleotide sequence ID" value="XM_037299892.1"/>
</dbReference>
<dbReference type="InterPro" id="IPR020422">
    <property type="entry name" value="TYR_PHOSPHATASE_DUAL_dom"/>
</dbReference>
<dbReference type="SUPFAM" id="SSF53474">
    <property type="entry name" value="alpha/beta-Hydrolases"/>
    <property type="match status" value="1"/>
</dbReference>
<dbReference type="Gene3D" id="3.90.190.10">
    <property type="entry name" value="Protein tyrosine phosphatase superfamily"/>
    <property type="match status" value="1"/>
</dbReference>
<evidence type="ECO:0000256" key="3">
    <source>
        <dbReference type="SAM" id="MobiDB-lite"/>
    </source>
</evidence>
<dbReference type="PANTHER" id="PTHR10367">
    <property type="entry name" value="MRNA-CAPPING ENZYME"/>
    <property type="match status" value="1"/>
</dbReference>
<dbReference type="Gene3D" id="3.40.50.1820">
    <property type="entry name" value="alpha/beta hydrolase"/>
    <property type="match status" value="1"/>
</dbReference>
<dbReference type="Pfam" id="PF00782">
    <property type="entry name" value="DSPc"/>
    <property type="match status" value="1"/>
</dbReference>
<feature type="signal peptide" evidence="4">
    <location>
        <begin position="1"/>
        <end position="30"/>
    </location>
</feature>
<gene>
    <name evidence="6" type="ORF">HO133_009031</name>
</gene>
<dbReference type="GO" id="GO:0004721">
    <property type="term" value="F:phosphoprotein phosphatase activity"/>
    <property type="evidence" value="ECO:0007669"/>
    <property type="project" value="UniProtKB-KW"/>
</dbReference>
<dbReference type="InterPro" id="IPR016130">
    <property type="entry name" value="Tyr_Pase_AS"/>
</dbReference>
<feature type="compositionally biased region" description="Polar residues" evidence="3">
    <location>
        <begin position="437"/>
        <end position="456"/>
    </location>
</feature>
<dbReference type="InterPro" id="IPR000073">
    <property type="entry name" value="AB_hydrolase_1"/>
</dbReference>
<dbReference type="Pfam" id="PF12697">
    <property type="entry name" value="Abhydrolase_6"/>
    <property type="match status" value="1"/>
</dbReference>
<dbReference type="InterPro" id="IPR051029">
    <property type="entry name" value="mRNA_Capping_Enz/RNA_Phosphat"/>
</dbReference>
<keyword evidence="7" id="KW-1185">Reference proteome</keyword>
<feature type="region of interest" description="Disordered" evidence="3">
    <location>
        <begin position="117"/>
        <end position="143"/>
    </location>
</feature>
<dbReference type="Proteomes" id="UP000593566">
    <property type="component" value="Unassembled WGS sequence"/>
</dbReference>
<dbReference type="AlphaFoldDB" id="A0A8H6CMK6"/>
<evidence type="ECO:0000313" key="6">
    <source>
        <dbReference type="EMBL" id="KAF6226165.1"/>
    </source>
</evidence>
<comment type="caution">
    <text evidence="6">The sequence shown here is derived from an EMBL/GenBank/DDBJ whole genome shotgun (WGS) entry which is preliminary data.</text>
</comment>
<keyword evidence="4" id="KW-0732">Signal</keyword>
<feature type="chain" id="PRO_5034905474" description="Tyrosine specific protein phosphatases domain-containing protein" evidence="4">
    <location>
        <begin position="31"/>
        <end position="735"/>
    </location>
</feature>
<dbReference type="GeneID" id="59337426"/>
<dbReference type="PROSITE" id="PS50056">
    <property type="entry name" value="TYR_PHOSPHATASE_2"/>
    <property type="match status" value="1"/>
</dbReference>
<dbReference type="InterPro" id="IPR029021">
    <property type="entry name" value="Prot-tyrosine_phosphatase-like"/>
</dbReference>
<dbReference type="SUPFAM" id="SSF52799">
    <property type="entry name" value="(Phosphotyrosine protein) phosphatases II"/>
    <property type="match status" value="1"/>
</dbReference>
<dbReference type="CDD" id="cd14502">
    <property type="entry name" value="RNA_5'-triphosphatase"/>
    <property type="match status" value="1"/>
</dbReference>
<dbReference type="PROSITE" id="PS00383">
    <property type="entry name" value="TYR_PHOSPHATASE_1"/>
    <property type="match status" value="1"/>
</dbReference>
<sequence length="735" mass="80766">MMAMRPFLPLLTFPSVLLSLSLMIVAAADALNESPPRHSGSASASVPAPSQQLCHVSTSYLALAWAVIRQKYQRTLHGQLGFVDMVQLIALCSILQGLRLWRKRSLTQKELPGISDAGHAERMAGGSTKASSRNFVGSSKRDVESTDPSLLKKHSSFKSYTTSFATYPVIRTFYQPHPQADKLPSKPTPLPLLVFIHGLGGSLAQFNPLLTSLVNVAPCLGIDLPGCGRSEFSPTSWDAYTPKALAELLSVVIKQHCDQNEGQGAILIGHSMGCSLSALVASTALSSQAQPNVEVLAVVGICPQVTPPSDKQLALFEKLLLVPTPIFDIWRTWDRRGGPESASVARLVGKDADIEVKKLQVRFNEQSQTAVWRRMASGLLPSRPASKSPEKGMPGVDVWASLKLPLFLIAGEGDSVTKTDQLVKIGRALGKVDRPKSGQSMEAPSPSSEKGTASNRSAEHLPQDQKSQSKASVTELTVIGNEARPHSSVPSYSRRRQVLKTSIFPFPASHGLLYDPATYRTLAGLIHTFLYKHVDTRLSLGWQLQHLSTEGKWDVKNLAKWQAVRPVSEPIAGIFRAMKTLREIDDTHSPDIFVRNWKGRIKAVIDISHESPVYDPKGLDEGGIEYHKFPTVSKIPPTAEEAEDFIKLVDRLRAQTPEPPPEAANDKVLIGVHCHYGFNRTGFFVCCYLIEKEHFGVQQAIEEFAKHRPPGIRHEHFLDQLFVRYCVGLKRAPTL</sequence>
<feature type="region of interest" description="Disordered" evidence="3">
    <location>
        <begin position="433"/>
        <end position="473"/>
    </location>
</feature>
<dbReference type="InterPro" id="IPR000340">
    <property type="entry name" value="Dual-sp_phosphatase_cat-dom"/>
</dbReference>
<feature type="compositionally biased region" description="Polar residues" evidence="3">
    <location>
        <begin position="128"/>
        <end position="137"/>
    </location>
</feature>
<dbReference type="FunFam" id="3.90.190.10:FF:000090">
    <property type="entry name" value="Dual specificity phosphatase catalytic domain protein"/>
    <property type="match status" value="1"/>
</dbReference>
<evidence type="ECO:0000259" key="5">
    <source>
        <dbReference type="PROSITE" id="PS50056"/>
    </source>
</evidence>